<keyword evidence="1" id="KW-0812">Transmembrane</keyword>
<dbReference type="AlphaFoldDB" id="E0WS70"/>
<keyword evidence="1" id="KW-1133">Transmembrane helix</keyword>
<evidence type="ECO:0000313" key="3">
    <source>
        <dbReference type="EMBL" id="EFL92209.1"/>
    </source>
</evidence>
<dbReference type="EMBL" id="GL379590">
    <property type="protein sequence ID" value="EFL92209.1"/>
    <property type="molecule type" value="Genomic_DNA"/>
</dbReference>
<proteinExistence type="predicted"/>
<evidence type="ECO:0000256" key="1">
    <source>
        <dbReference type="SAM" id="Phobius"/>
    </source>
</evidence>
<keyword evidence="4" id="KW-1185">Reference proteome</keyword>
<feature type="transmembrane region" description="Helical" evidence="1">
    <location>
        <begin position="12"/>
        <end position="30"/>
    </location>
</feature>
<evidence type="ECO:0000313" key="2">
    <source>
        <dbReference type="EMBL" id="EFL92204.1"/>
    </source>
</evidence>
<sequence length="65" mass="7414">MRLIFCSASSLIQRFKLVFLYLLIAINILLGKYTTVTFGRFSTVTDLKKGQSFIILLNDEIQPPC</sequence>
<keyword evidence="1" id="KW-0472">Membrane</keyword>
<organism evidence="2 4">
    <name type="scientific">Candidatus Regiella insecticola LSR1</name>
    <dbReference type="NCBI Taxonomy" id="663321"/>
    <lineage>
        <taxon>Bacteria</taxon>
        <taxon>Pseudomonadati</taxon>
        <taxon>Pseudomonadota</taxon>
        <taxon>Gammaproteobacteria</taxon>
        <taxon>Enterobacterales</taxon>
        <taxon>Enterobacteriaceae</taxon>
        <taxon>aphid secondary symbionts</taxon>
        <taxon>Candidatus Regiella</taxon>
    </lineage>
</organism>
<dbReference type="EMBL" id="GL379590">
    <property type="protein sequence ID" value="EFL92204.1"/>
    <property type="molecule type" value="Genomic_DNA"/>
</dbReference>
<reference evidence="2" key="1">
    <citation type="journal article" date="2009" name="Environ. Microbiol.">
        <title>Dynamics of genome evolution in facultative symbionts of aphids.</title>
        <authorList>
            <person name="Degnan P.H."/>
            <person name="Leonardo T.E."/>
            <person name="Cass B.N."/>
            <person name="Hurwitz B."/>
            <person name="Stern D."/>
            <person name="Gibbs R.A."/>
            <person name="Richards S."/>
            <person name="Moran N.A."/>
        </authorList>
    </citation>
    <scope>NUCLEOTIDE SEQUENCE [LARGE SCALE GENOMIC DNA]</scope>
    <source>
        <strain evidence="2">LSR1</strain>
    </source>
</reference>
<accession>E0WS70</accession>
<evidence type="ECO:0000313" key="4">
    <source>
        <dbReference type="Proteomes" id="UP000005726"/>
    </source>
</evidence>
<dbReference type="Proteomes" id="UP000005726">
    <property type="component" value="Unassembled WGS sequence"/>
</dbReference>
<name>E0WS70_9ENTR</name>
<dbReference type="HOGENOM" id="CLU_2841657_0_0_6"/>
<gene>
    <name evidence="2" type="ORF">REG_0802</name>
    <name evidence="3" type="ORF">REG_0807</name>
</gene>
<protein>
    <submittedName>
        <fullName evidence="2">Uncharacterized protein</fullName>
    </submittedName>
</protein>